<dbReference type="AlphaFoldDB" id="A0A9P5ZYR4"/>
<name>A0A9P5ZYR4_PLEER</name>
<evidence type="ECO:0000313" key="1">
    <source>
        <dbReference type="EMBL" id="KAF9496444.1"/>
    </source>
</evidence>
<sequence length="165" mass="18954">MGITPAFFLTLTTYPLSQMANLYELHLGTGVYCPNPHPLQEPIEIFASEMLPYFNKAFDEHKSKEFFKAAFPIFDDRFPTASPRQKKSWSMCLILLDGYLHDKIFSLPPYTGNWRDKVTLEADHRRRCVEWEKNGHGAALTEHQYIIAFEDNVFTAGQSSSDTQA</sequence>
<gene>
    <name evidence="1" type="ORF">BDN71DRAFT_1505750</name>
</gene>
<keyword evidence="2" id="KW-1185">Reference proteome</keyword>
<dbReference type="EMBL" id="MU154552">
    <property type="protein sequence ID" value="KAF9496444.1"/>
    <property type="molecule type" value="Genomic_DNA"/>
</dbReference>
<evidence type="ECO:0000313" key="2">
    <source>
        <dbReference type="Proteomes" id="UP000807025"/>
    </source>
</evidence>
<reference evidence="1" key="1">
    <citation type="submission" date="2020-11" db="EMBL/GenBank/DDBJ databases">
        <authorList>
            <consortium name="DOE Joint Genome Institute"/>
            <person name="Ahrendt S."/>
            <person name="Riley R."/>
            <person name="Andreopoulos W."/>
            <person name="Labutti K."/>
            <person name="Pangilinan J."/>
            <person name="Ruiz-Duenas F.J."/>
            <person name="Barrasa J.M."/>
            <person name="Sanchez-Garcia M."/>
            <person name="Camarero S."/>
            <person name="Miyauchi S."/>
            <person name="Serrano A."/>
            <person name="Linde D."/>
            <person name="Babiker R."/>
            <person name="Drula E."/>
            <person name="Ayuso-Fernandez I."/>
            <person name="Pacheco R."/>
            <person name="Padilla G."/>
            <person name="Ferreira P."/>
            <person name="Barriuso J."/>
            <person name="Kellner H."/>
            <person name="Castanera R."/>
            <person name="Alfaro M."/>
            <person name="Ramirez L."/>
            <person name="Pisabarro A.G."/>
            <person name="Kuo A."/>
            <person name="Tritt A."/>
            <person name="Lipzen A."/>
            <person name="He G."/>
            <person name="Yan M."/>
            <person name="Ng V."/>
            <person name="Cullen D."/>
            <person name="Martin F."/>
            <person name="Rosso M.-N."/>
            <person name="Henrissat B."/>
            <person name="Hibbett D."/>
            <person name="Martinez A.T."/>
            <person name="Grigoriev I.V."/>
        </authorList>
    </citation>
    <scope>NUCLEOTIDE SEQUENCE</scope>
    <source>
        <strain evidence="1">ATCC 90797</strain>
    </source>
</reference>
<organism evidence="1 2">
    <name type="scientific">Pleurotus eryngii</name>
    <name type="common">Boletus of the steppes</name>
    <dbReference type="NCBI Taxonomy" id="5323"/>
    <lineage>
        <taxon>Eukaryota</taxon>
        <taxon>Fungi</taxon>
        <taxon>Dikarya</taxon>
        <taxon>Basidiomycota</taxon>
        <taxon>Agaricomycotina</taxon>
        <taxon>Agaricomycetes</taxon>
        <taxon>Agaricomycetidae</taxon>
        <taxon>Agaricales</taxon>
        <taxon>Pleurotineae</taxon>
        <taxon>Pleurotaceae</taxon>
        <taxon>Pleurotus</taxon>
    </lineage>
</organism>
<protein>
    <submittedName>
        <fullName evidence="1">Uncharacterized protein</fullName>
    </submittedName>
</protein>
<comment type="caution">
    <text evidence="1">The sequence shown here is derived from an EMBL/GenBank/DDBJ whole genome shotgun (WGS) entry which is preliminary data.</text>
</comment>
<dbReference type="Proteomes" id="UP000807025">
    <property type="component" value="Unassembled WGS sequence"/>
</dbReference>
<accession>A0A9P5ZYR4</accession>
<proteinExistence type="predicted"/>